<dbReference type="PROSITE" id="PS01124">
    <property type="entry name" value="HTH_ARAC_FAMILY_2"/>
    <property type="match status" value="1"/>
</dbReference>
<accession>A0ABS2KQ25</accession>
<feature type="domain" description="HTH araC/xylS-type" evidence="4">
    <location>
        <begin position="166"/>
        <end position="267"/>
    </location>
</feature>
<dbReference type="Gene3D" id="1.10.10.60">
    <property type="entry name" value="Homeodomain-like"/>
    <property type="match status" value="1"/>
</dbReference>
<keyword evidence="1" id="KW-0805">Transcription regulation</keyword>
<evidence type="ECO:0000256" key="3">
    <source>
        <dbReference type="ARBA" id="ARBA00023163"/>
    </source>
</evidence>
<protein>
    <submittedName>
        <fullName evidence="5">AraC-like DNA-binding protein</fullName>
    </submittedName>
</protein>
<organism evidence="5 6">
    <name type="scientific">Rhodococcoides corynebacterioides</name>
    <dbReference type="NCBI Taxonomy" id="53972"/>
    <lineage>
        <taxon>Bacteria</taxon>
        <taxon>Bacillati</taxon>
        <taxon>Actinomycetota</taxon>
        <taxon>Actinomycetes</taxon>
        <taxon>Mycobacteriales</taxon>
        <taxon>Nocardiaceae</taxon>
        <taxon>Rhodococcoides</taxon>
    </lineage>
</organism>
<dbReference type="PANTHER" id="PTHR46796">
    <property type="entry name" value="HTH-TYPE TRANSCRIPTIONAL ACTIVATOR RHAS-RELATED"/>
    <property type="match status" value="1"/>
</dbReference>
<evidence type="ECO:0000313" key="5">
    <source>
        <dbReference type="EMBL" id="MBM7413401.1"/>
    </source>
</evidence>
<dbReference type="InterPro" id="IPR046532">
    <property type="entry name" value="DUF6597"/>
</dbReference>
<reference evidence="5 6" key="1">
    <citation type="submission" date="2021-01" db="EMBL/GenBank/DDBJ databases">
        <title>Genomics of switchgrass bacterial isolates.</title>
        <authorList>
            <person name="Shade A."/>
        </authorList>
    </citation>
    <scope>NUCLEOTIDE SEQUENCE [LARGE SCALE GENOMIC DNA]</scope>
    <source>
        <strain evidence="5 6">PvP111</strain>
    </source>
</reference>
<dbReference type="PANTHER" id="PTHR46796:SF15">
    <property type="entry name" value="BLL1074 PROTEIN"/>
    <property type="match status" value="1"/>
</dbReference>
<evidence type="ECO:0000256" key="2">
    <source>
        <dbReference type="ARBA" id="ARBA00023125"/>
    </source>
</evidence>
<dbReference type="Pfam" id="PF12833">
    <property type="entry name" value="HTH_18"/>
    <property type="match status" value="1"/>
</dbReference>
<dbReference type="InterPro" id="IPR050204">
    <property type="entry name" value="AraC_XylS_family_regulators"/>
</dbReference>
<keyword evidence="2" id="KW-0238">DNA-binding</keyword>
<evidence type="ECO:0000313" key="6">
    <source>
        <dbReference type="Proteomes" id="UP000703038"/>
    </source>
</evidence>
<gene>
    <name evidence="5" type="ORF">JOE42_000134</name>
</gene>
<evidence type="ECO:0000259" key="4">
    <source>
        <dbReference type="PROSITE" id="PS01124"/>
    </source>
</evidence>
<dbReference type="Proteomes" id="UP000703038">
    <property type="component" value="Unassembled WGS sequence"/>
</dbReference>
<sequence>MGERPIDVTERSGVLVPSNLERFAARWSPPAGSIADVVDTYWAVEWNLASNEQVTQRILEFPAITVSIESGDVPAPFMITGVQRSAWVRTIRGTGTVFAIRLRPAGLAAISSLTASNLPAQTPLERGMDATLFDMMSAIAEAEDPATRADEVIAEARAATPPSHEHLLANAVVDTLSRTVRSRTGSRLAAEVGASERAVQRALQSTLGMGPKAVARRIRLQEVVRQLSIPGVDVSDIAVGLGYADQAHLIRDFRGVAGVTPGRYVRENSSSERGG</sequence>
<evidence type="ECO:0000256" key="1">
    <source>
        <dbReference type="ARBA" id="ARBA00023015"/>
    </source>
</evidence>
<dbReference type="SUPFAM" id="SSF46689">
    <property type="entry name" value="Homeodomain-like"/>
    <property type="match status" value="1"/>
</dbReference>
<dbReference type="Pfam" id="PF20240">
    <property type="entry name" value="DUF6597"/>
    <property type="match status" value="1"/>
</dbReference>
<comment type="caution">
    <text evidence="5">The sequence shown here is derived from an EMBL/GenBank/DDBJ whole genome shotgun (WGS) entry which is preliminary data.</text>
</comment>
<dbReference type="EMBL" id="JAFBBK010000001">
    <property type="protein sequence ID" value="MBM7413401.1"/>
    <property type="molecule type" value="Genomic_DNA"/>
</dbReference>
<proteinExistence type="predicted"/>
<dbReference type="InterPro" id="IPR018060">
    <property type="entry name" value="HTH_AraC"/>
</dbReference>
<dbReference type="SMART" id="SM00342">
    <property type="entry name" value="HTH_ARAC"/>
    <property type="match status" value="1"/>
</dbReference>
<keyword evidence="6" id="KW-1185">Reference proteome</keyword>
<dbReference type="RefSeq" id="WP_204866029.1">
    <property type="nucleotide sequence ID" value="NZ_JAFBBK010000001.1"/>
</dbReference>
<name>A0ABS2KQ25_9NOCA</name>
<keyword evidence="3" id="KW-0804">Transcription</keyword>
<dbReference type="InterPro" id="IPR009057">
    <property type="entry name" value="Homeodomain-like_sf"/>
</dbReference>